<proteinExistence type="inferred from homology"/>
<reference evidence="8" key="1">
    <citation type="submission" date="2025-08" db="UniProtKB">
        <authorList>
            <consortium name="Ensembl"/>
        </authorList>
    </citation>
    <scope>IDENTIFICATION</scope>
</reference>
<organism evidence="8 9">
    <name type="scientific">Crocodylus porosus</name>
    <name type="common">Saltwater crocodile</name>
    <name type="synonym">Estuarine crocodile</name>
    <dbReference type="NCBI Taxonomy" id="8502"/>
    <lineage>
        <taxon>Eukaryota</taxon>
        <taxon>Metazoa</taxon>
        <taxon>Chordata</taxon>
        <taxon>Craniata</taxon>
        <taxon>Vertebrata</taxon>
        <taxon>Euteleostomi</taxon>
        <taxon>Archelosauria</taxon>
        <taxon>Archosauria</taxon>
        <taxon>Crocodylia</taxon>
        <taxon>Longirostres</taxon>
        <taxon>Crocodylidae</taxon>
        <taxon>Crocodylus</taxon>
    </lineage>
</organism>
<sequence length="271" mass="30732">CAASGSGPAFSTAGDLLEYLLQLGRIPRKDGLLVTWYHAANKKSEMEDALKSNGFLFPSPTVSRPIMAHPPAIYSDNSFQEWLDAVLNSSRKGIKLDFKSIKAVGPALEILLKKSQEVDINRPVWLNADILEGPNVPLNISLNASTFLSLVQEKYPNCTLSPGWTTLYSPLFPNQTYTRAMIQKMHDLIRDLPQRVTFPVRAVMVRLAWPHFSWLLNQSERYSLTLWQGKTDPVMVEDLLFIRDNSRAEQIYYDIYDPVLSQFKEMACMFG</sequence>
<keyword evidence="9" id="KW-1185">Reference proteome</keyword>
<gene>
    <name evidence="8" type="primary">FAM151A</name>
</gene>
<keyword evidence="2" id="KW-0812">Transmembrane</keyword>
<evidence type="ECO:0000256" key="4">
    <source>
        <dbReference type="ARBA" id="ARBA00023136"/>
    </source>
</evidence>
<evidence type="ECO:0000256" key="1">
    <source>
        <dbReference type="ARBA" id="ARBA00004167"/>
    </source>
</evidence>
<dbReference type="AlphaFoldDB" id="A0A7M4ECC8"/>
<evidence type="ECO:0000256" key="5">
    <source>
        <dbReference type="ARBA" id="ARBA00044104"/>
    </source>
</evidence>
<name>A0A7M4ECC8_CROPO</name>
<dbReference type="GeneTree" id="ENSGT00530000063681"/>
<protein>
    <recommendedName>
        <fullName evidence="5">Protein FAM151A</fullName>
    </recommendedName>
</protein>
<dbReference type="Ensembl" id="ENSCPRT00005009049.1">
    <property type="protein sequence ID" value="ENSCPRP00005007703.1"/>
    <property type="gene ID" value="ENSCPRG00005005478.1"/>
</dbReference>
<comment type="similarity">
    <text evidence="6">Belongs to the menorin family.</text>
</comment>
<comment type="subcellular location">
    <subcellularLocation>
        <location evidence="1">Membrane</location>
        <topology evidence="1">Single-pass membrane protein</topology>
    </subcellularLocation>
</comment>
<dbReference type="Pfam" id="PF10223">
    <property type="entry name" value="Menorin_N"/>
    <property type="match status" value="1"/>
</dbReference>
<dbReference type="OMA" id="CTVSTGW"/>
<evidence type="ECO:0000313" key="8">
    <source>
        <dbReference type="Ensembl" id="ENSCPRP00005007703.1"/>
    </source>
</evidence>
<evidence type="ECO:0000256" key="3">
    <source>
        <dbReference type="ARBA" id="ARBA00022989"/>
    </source>
</evidence>
<dbReference type="GO" id="GO:0016020">
    <property type="term" value="C:membrane"/>
    <property type="evidence" value="ECO:0007669"/>
    <property type="project" value="UniProtKB-SubCell"/>
</dbReference>
<evidence type="ECO:0000313" key="9">
    <source>
        <dbReference type="Proteomes" id="UP000594220"/>
    </source>
</evidence>
<keyword evidence="3" id="KW-1133">Transmembrane helix</keyword>
<evidence type="ECO:0000256" key="6">
    <source>
        <dbReference type="ARBA" id="ARBA00044953"/>
    </source>
</evidence>
<dbReference type="Proteomes" id="UP000594220">
    <property type="component" value="Unplaced"/>
</dbReference>
<reference evidence="8" key="2">
    <citation type="submission" date="2025-09" db="UniProtKB">
        <authorList>
            <consortium name="Ensembl"/>
        </authorList>
    </citation>
    <scope>IDENTIFICATION</scope>
</reference>
<accession>A0A7M4ECC8</accession>
<keyword evidence="4" id="KW-0472">Membrane</keyword>
<dbReference type="InterPro" id="IPR019356">
    <property type="entry name" value="Menorin_dom"/>
</dbReference>
<dbReference type="PANTHER" id="PTHR21184:SF4">
    <property type="entry name" value="PROTEIN FAM151A"/>
    <property type="match status" value="1"/>
</dbReference>
<evidence type="ECO:0000256" key="2">
    <source>
        <dbReference type="ARBA" id="ARBA00022692"/>
    </source>
</evidence>
<dbReference type="GO" id="GO:0005615">
    <property type="term" value="C:extracellular space"/>
    <property type="evidence" value="ECO:0007669"/>
    <property type="project" value="TreeGrafter"/>
</dbReference>
<evidence type="ECO:0000259" key="7">
    <source>
        <dbReference type="Pfam" id="PF10223"/>
    </source>
</evidence>
<dbReference type="PANTHER" id="PTHR21184">
    <property type="entry name" value="MENORIN (DENDRITIC BRANCHING PROTEIN)"/>
    <property type="match status" value="1"/>
</dbReference>
<feature type="domain" description="Menorin-like" evidence="7">
    <location>
        <begin position="30"/>
        <end position="259"/>
    </location>
</feature>